<gene>
    <name evidence="1" type="ORF">MHPYR_120019</name>
</gene>
<proteinExistence type="predicted"/>
<name>A0A1Y5P6G7_9MYCO</name>
<protein>
    <submittedName>
        <fullName evidence="1">Uncharacterized protein</fullName>
    </submittedName>
</protein>
<dbReference type="EMBL" id="FLQS01000004">
    <property type="protein sequence ID" value="SBS71711.1"/>
    <property type="molecule type" value="Genomic_DNA"/>
</dbReference>
<accession>A0A1Y5P6G7</accession>
<reference evidence="1" key="1">
    <citation type="submission" date="2016-03" db="EMBL/GenBank/DDBJ databases">
        <authorList>
            <person name="Ploux O."/>
        </authorList>
    </citation>
    <scope>NUCLEOTIDE SEQUENCE</scope>
    <source>
        <strain evidence="1">UC10</strain>
    </source>
</reference>
<sequence length="63" mass="6865">MRCELGVYHLSPFSLVGQDRQLMASRLRKKLGGIADAKKVPVVRVLPDSPLSGSVKLSSPFEV</sequence>
<dbReference type="AlphaFoldDB" id="A0A1Y5P6G7"/>
<evidence type="ECO:0000313" key="1">
    <source>
        <dbReference type="EMBL" id="SBS71711.1"/>
    </source>
</evidence>
<organism evidence="1">
    <name type="scientific">uncultured Mycobacterium sp</name>
    <dbReference type="NCBI Taxonomy" id="171292"/>
    <lineage>
        <taxon>Bacteria</taxon>
        <taxon>Bacillati</taxon>
        <taxon>Actinomycetota</taxon>
        <taxon>Actinomycetes</taxon>
        <taxon>Mycobacteriales</taxon>
        <taxon>Mycobacteriaceae</taxon>
        <taxon>Mycobacterium</taxon>
        <taxon>environmental samples</taxon>
    </lineage>
</organism>